<reference evidence="3 4" key="1">
    <citation type="submission" date="2024-06" db="EMBL/GenBank/DDBJ databases">
        <authorList>
            <person name="Bataeva Y.V."/>
            <person name="Grigorian L.N."/>
            <person name="Solomentsev V.I."/>
        </authorList>
    </citation>
    <scope>NUCLEOTIDE SEQUENCE [LARGE SCALE GENOMIC DNA]</scope>
    <source>
        <strain evidence="4">SCPM-O-B-12605 (RCAM04882)</strain>
    </source>
</reference>
<organism evidence="3 4">
    <name type="scientific">Nocardiopsis tropica</name>
    <dbReference type="NCBI Taxonomy" id="109330"/>
    <lineage>
        <taxon>Bacteria</taxon>
        <taxon>Bacillati</taxon>
        <taxon>Actinomycetota</taxon>
        <taxon>Actinomycetes</taxon>
        <taxon>Streptosporangiales</taxon>
        <taxon>Nocardiopsidaceae</taxon>
        <taxon>Nocardiopsis</taxon>
    </lineage>
</organism>
<dbReference type="PROSITE" id="PS50975">
    <property type="entry name" value="ATP_GRASP"/>
    <property type="match status" value="1"/>
</dbReference>
<dbReference type="InterPro" id="IPR011761">
    <property type="entry name" value="ATP-grasp"/>
</dbReference>
<dbReference type="Pfam" id="PF21068">
    <property type="entry name" value="ATPgraspMvdD"/>
    <property type="match status" value="1"/>
</dbReference>
<evidence type="ECO:0000256" key="1">
    <source>
        <dbReference type="PROSITE-ProRule" id="PRU00409"/>
    </source>
</evidence>
<accession>A0ABV1ZXK4</accession>
<dbReference type="SUPFAM" id="SSF56059">
    <property type="entry name" value="Glutathione synthetase ATP-binding domain-like"/>
    <property type="match status" value="1"/>
</dbReference>
<name>A0ABV1ZXK4_9ACTN</name>
<keyword evidence="4" id="KW-1185">Reference proteome</keyword>
<protein>
    <submittedName>
        <fullName evidence="3">ATP-grasp ribosomal peptide maturase</fullName>
    </submittedName>
</protein>
<keyword evidence="1" id="KW-0067">ATP-binding</keyword>
<feature type="domain" description="ATP-grasp" evidence="2">
    <location>
        <begin position="129"/>
        <end position="315"/>
    </location>
</feature>
<sequence>MTVLVLTRPLDPTADLVIHELHRSGTPVLRCDPGDFPGTLELEARISTTGAVTGTLRTQEREVDLAEIRSVYHRRPTSPRSHPALDERDRLWSEREAGAGLNGVLDALNCRWINRPRHNTAAERKPRQLVAAARVGLSVPESLVTNTVEAAREFAATARTMVYKSMTGGPTPGEALERAEALYTTIVTADELTPGVGHTAHLFQVWVDKAYEVRVTVAGEMVFAVRIDAASPTARIDWRADYRHLSYLPVEPPAEVSKAVRKLMRELHLTFGALDFVVTPDGRWVFLELNPNGQWGWIQLATGLPIAEAIADNLRESSL</sequence>
<dbReference type="InterPro" id="IPR026449">
    <property type="entry name" value="GRASP_SAV_5884"/>
</dbReference>
<evidence type="ECO:0000313" key="3">
    <source>
        <dbReference type="EMBL" id="MES0835863.1"/>
    </source>
</evidence>
<dbReference type="NCBIfam" id="TIGR04187">
    <property type="entry name" value="GRASP_SAV_5884"/>
    <property type="match status" value="1"/>
</dbReference>
<dbReference type="Proteomes" id="UP001432401">
    <property type="component" value="Unassembled WGS sequence"/>
</dbReference>
<evidence type="ECO:0000259" key="2">
    <source>
        <dbReference type="PROSITE" id="PS50975"/>
    </source>
</evidence>
<dbReference type="RefSeq" id="WP_267945537.1">
    <property type="nucleotide sequence ID" value="NZ_JBEQNA010000010.1"/>
</dbReference>
<dbReference type="PANTHER" id="PTHR21621">
    <property type="entry name" value="RIBOSOMAL PROTEIN S6 MODIFICATION PROTEIN"/>
    <property type="match status" value="1"/>
</dbReference>
<dbReference type="Gene3D" id="3.30.470.20">
    <property type="entry name" value="ATP-grasp fold, B domain"/>
    <property type="match status" value="1"/>
</dbReference>
<dbReference type="InterPro" id="IPR048936">
    <property type="entry name" value="MvdD-like_ATPgrasp"/>
</dbReference>
<keyword evidence="1" id="KW-0547">Nucleotide-binding</keyword>
<dbReference type="EMBL" id="JBEQNB010000010">
    <property type="protein sequence ID" value="MES0835863.1"/>
    <property type="molecule type" value="Genomic_DNA"/>
</dbReference>
<comment type="caution">
    <text evidence="3">The sequence shown here is derived from an EMBL/GenBank/DDBJ whole genome shotgun (WGS) entry which is preliminary data.</text>
</comment>
<proteinExistence type="predicted"/>
<gene>
    <name evidence="3" type="primary">tgmB</name>
    <name evidence="3" type="ORF">ABUK86_18955</name>
</gene>
<evidence type="ECO:0000313" key="4">
    <source>
        <dbReference type="Proteomes" id="UP001432401"/>
    </source>
</evidence>
<dbReference type="PANTHER" id="PTHR21621:SF0">
    <property type="entry name" value="BETA-CITRYLGLUTAMATE SYNTHASE B-RELATED"/>
    <property type="match status" value="1"/>
</dbReference>